<dbReference type="InterPro" id="IPR051531">
    <property type="entry name" value="N-acetyltransferase"/>
</dbReference>
<accession>A0AAI8VF00</accession>
<dbReference type="InterPro" id="IPR016181">
    <property type="entry name" value="Acyl_CoA_acyltransferase"/>
</dbReference>
<dbReference type="Proteomes" id="UP001295740">
    <property type="component" value="Unassembled WGS sequence"/>
</dbReference>
<evidence type="ECO:0000259" key="1">
    <source>
        <dbReference type="Pfam" id="PF13302"/>
    </source>
</evidence>
<dbReference type="Pfam" id="PF13302">
    <property type="entry name" value="Acetyltransf_3"/>
    <property type="match status" value="1"/>
</dbReference>
<feature type="domain" description="N-acetyltransferase" evidence="1">
    <location>
        <begin position="92"/>
        <end position="168"/>
    </location>
</feature>
<protein>
    <submittedName>
        <fullName evidence="2">Uu.00g006480.m01.CDS01</fullName>
    </submittedName>
</protein>
<keyword evidence="3" id="KW-1185">Reference proteome</keyword>
<gene>
    <name evidence="2" type="ORF">KHLLAP_LOCUS6986</name>
</gene>
<reference evidence="2" key="1">
    <citation type="submission" date="2023-10" db="EMBL/GenBank/DDBJ databases">
        <authorList>
            <person name="Hackl T."/>
        </authorList>
    </citation>
    <scope>NUCLEOTIDE SEQUENCE</scope>
</reference>
<evidence type="ECO:0000313" key="3">
    <source>
        <dbReference type="Proteomes" id="UP001295740"/>
    </source>
</evidence>
<dbReference type="EMBL" id="CAUWAG010000008">
    <property type="protein sequence ID" value="CAJ2506518.1"/>
    <property type="molecule type" value="Genomic_DNA"/>
</dbReference>
<proteinExistence type="predicted"/>
<comment type="caution">
    <text evidence="2">The sequence shown here is derived from an EMBL/GenBank/DDBJ whole genome shotgun (WGS) entry which is preliminary data.</text>
</comment>
<dbReference type="PANTHER" id="PTHR43792">
    <property type="entry name" value="GNAT FAMILY, PUTATIVE (AFU_ORTHOLOGUE AFUA_3G00765)-RELATED-RELATED"/>
    <property type="match status" value="1"/>
</dbReference>
<evidence type="ECO:0000313" key="2">
    <source>
        <dbReference type="EMBL" id="CAJ2506518.1"/>
    </source>
</evidence>
<name>A0AAI8VF00_9PEZI</name>
<dbReference type="AlphaFoldDB" id="A0AAI8VF00"/>
<dbReference type="SUPFAM" id="SSF55729">
    <property type="entry name" value="Acyl-CoA N-acyltransferases (Nat)"/>
    <property type="match status" value="1"/>
</dbReference>
<sequence>MDRPTGDLTTERLVLRLVDPNNSEHCRRFIRVLSDPSAGLGGNAQVGIKTVKHVQAKHKRHMPKQELCTKAPAPPGMIHLVYLKPPEGKEETEDDLIGLVSVSFRSEMPYPDLGYAFYQPHWGRGYASEAGRAVTSFWRDEVGVKEMFIAAMDNNVKSQRVAEKCGFVRAGGFDVVFGISENQKCFSATAYVLPGMEWCEWKADGSRTAIYPTVGTDEKLEEIGDIAVP</sequence>
<dbReference type="Gene3D" id="3.40.630.30">
    <property type="match status" value="1"/>
</dbReference>
<organism evidence="2 3">
    <name type="scientific">Anthostomella pinea</name>
    <dbReference type="NCBI Taxonomy" id="933095"/>
    <lineage>
        <taxon>Eukaryota</taxon>
        <taxon>Fungi</taxon>
        <taxon>Dikarya</taxon>
        <taxon>Ascomycota</taxon>
        <taxon>Pezizomycotina</taxon>
        <taxon>Sordariomycetes</taxon>
        <taxon>Xylariomycetidae</taxon>
        <taxon>Xylariales</taxon>
        <taxon>Xylariaceae</taxon>
        <taxon>Anthostomella</taxon>
    </lineage>
</organism>
<dbReference type="GO" id="GO:0016747">
    <property type="term" value="F:acyltransferase activity, transferring groups other than amino-acyl groups"/>
    <property type="evidence" value="ECO:0007669"/>
    <property type="project" value="InterPro"/>
</dbReference>
<dbReference type="InterPro" id="IPR000182">
    <property type="entry name" value="GNAT_dom"/>
</dbReference>